<dbReference type="AlphaFoldDB" id="A0A2I2KKM1"/>
<organism evidence="2 3">
    <name type="scientific">Frankia canadensis</name>
    <dbReference type="NCBI Taxonomy" id="1836972"/>
    <lineage>
        <taxon>Bacteria</taxon>
        <taxon>Bacillati</taxon>
        <taxon>Actinomycetota</taxon>
        <taxon>Actinomycetes</taxon>
        <taxon>Frankiales</taxon>
        <taxon>Frankiaceae</taxon>
        <taxon>Frankia</taxon>
    </lineage>
</organism>
<evidence type="ECO:0000313" key="3">
    <source>
        <dbReference type="Proteomes" id="UP000234331"/>
    </source>
</evidence>
<evidence type="ECO:0000313" key="2">
    <source>
        <dbReference type="EMBL" id="SNQ46218.1"/>
    </source>
</evidence>
<gene>
    <name evidence="2" type="ORF">FRACA_130042</name>
</gene>
<evidence type="ECO:0000256" key="1">
    <source>
        <dbReference type="SAM" id="MobiDB-lite"/>
    </source>
</evidence>
<keyword evidence="3" id="KW-1185">Reference proteome</keyword>
<name>A0A2I2KKM1_9ACTN</name>
<feature type="region of interest" description="Disordered" evidence="1">
    <location>
        <begin position="1"/>
        <end position="25"/>
    </location>
</feature>
<sequence length="133" mass="14654">MGAAGDLRPVQPHLAGLSGPGRPPARPDLDQLIVYSTVHAVATDLIVVRDDGGNYNQEKYGVDGRLAYFSTIGSRPRSHGPTLGERIARRRNVPPGQRVIDFLRVRNDAIRPGIPRPIPASRRQLRHCRPMPL</sequence>
<reference evidence="2 3" key="1">
    <citation type="submission" date="2017-06" db="EMBL/GenBank/DDBJ databases">
        <authorList>
            <person name="Kim H.J."/>
            <person name="Triplett B.A."/>
        </authorList>
    </citation>
    <scope>NUCLEOTIDE SEQUENCE [LARGE SCALE GENOMIC DNA]</scope>
    <source>
        <strain evidence="2">FRACA_ARgP5</strain>
    </source>
</reference>
<proteinExistence type="predicted"/>
<accession>A0A2I2KKM1</accession>
<protein>
    <submittedName>
        <fullName evidence="2">Uncharacterized protein</fullName>
    </submittedName>
</protein>
<dbReference type="Proteomes" id="UP000234331">
    <property type="component" value="Unassembled WGS sequence"/>
</dbReference>
<dbReference type="EMBL" id="FZMO01000035">
    <property type="protein sequence ID" value="SNQ46218.1"/>
    <property type="molecule type" value="Genomic_DNA"/>
</dbReference>